<gene>
    <name evidence="2" type="ORF">BGZ99_002823</name>
</gene>
<feature type="compositionally biased region" description="Polar residues" evidence="1">
    <location>
        <begin position="51"/>
        <end position="61"/>
    </location>
</feature>
<evidence type="ECO:0000313" key="3">
    <source>
        <dbReference type="Proteomes" id="UP000738325"/>
    </source>
</evidence>
<feature type="compositionally biased region" description="Low complexity" evidence="1">
    <location>
        <begin position="13"/>
        <end position="22"/>
    </location>
</feature>
<feature type="compositionally biased region" description="Polar residues" evidence="1">
    <location>
        <begin position="28"/>
        <end position="42"/>
    </location>
</feature>
<dbReference type="EMBL" id="JAAAIP010000019">
    <property type="protein sequence ID" value="KAG0329274.1"/>
    <property type="molecule type" value="Genomic_DNA"/>
</dbReference>
<feature type="region of interest" description="Disordered" evidence="1">
    <location>
        <begin position="297"/>
        <end position="334"/>
    </location>
</feature>
<evidence type="ECO:0000256" key="1">
    <source>
        <dbReference type="SAM" id="MobiDB-lite"/>
    </source>
</evidence>
<feature type="compositionally biased region" description="Pro residues" evidence="1">
    <location>
        <begin position="312"/>
        <end position="321"/>
    </location>
</feature>
<feature type="region of interest" description="Disordered" evidence="1">
    <location>
        <begin position="905"/>
        <end position="985"/>
    </location>
</feature>
<accession>A0A9P6V070</accession>
<sequence length="985" mass="105532">MHSNGGDDCEWSNNNHNDNNNDSESRSGHSLTSTDANQSALRSNARIPAPLTQSTPPSTCKTDPVAPTPMSPTDGMFGPDTFDPLKVSRKSGSFEMQWRSPTSDLNRSILGSLNASNGEEWSEQQREVPPSPSEDSLDGLGIGVDHTEAETNGLYRTDFDLPSIVPNDTGSAAIATVDLYPQQRSGFENTEKPRPVLRRRSSLASSTCSTSSDDSSDSSVSSTDSSSSESSDSSDSSDSSEPSPISGASFFSSIPSSPPAVTTAATVTAPHAKTSSSGSRLKSSGIKISASFLMLLPNSGGRDKSNPSSPSTTPPLTPPLEQPDKLSKEGTTLPSKASWVPMISTAARAISKRTTTTVAPMADPRALILKRIAYIHTIKKLRERERRPFRHAVLLHLILVQLRRFGVANHQCEEIAEFYTAMWAVQFPASSGGNGGPLDMANTMMTAAAPHRQTLVQLQRQQIQLQKQHPQQAPSQVVAPASAPEGSGSTGSKEVKPKKSLLFSIYNRGQSSVNGISSSSSSSSSPTSSSSSDSDNDGDEGQSDVESEAAPRPSPTVILPKRTTGRKGLLHQQQQQFQLQLRQQLQGDYSTSAAFLPANIIEEQGQAWIQAQLSGVRPRFATSTYTTILDDQSLELTTRPLTPLPYVGAVDTVSGTKSPLMPLPVDLQINAAAGVASRSRPAPSTPLGAKSLFNVAMLPAVHKNNSGSMAIAPATVNTVSGMRSSSRPPLYRSSSSRASALPTPLPSIGMAPASVPVSYLPVRSRTPTSYSYTPPAQRFQKVRSHSSGNYRAGSLDAIRQNAAAAGVSDLRRYIVNHPGLLSPPHSPTMAFDATIGIETRNAIMVSPLSSLPWGSHKRLCSESSKDQRVRPLHQRRVTGEAAGIRSENAMSWVQARTLQEIRMRHSFDDDRSNGSTHGGGRSDSRVHYKFNGHHNGLGAHDSRHQSKFQKSSTSEESESEGEEEEDVPLAILQRRISSEMLRSSS</sequence>
<feature type="compositionally biased region" description="Low complexity" evidence="1">
    <location>
        <begin position="723"/>
        <end position="738"/>
    </location>
</feature>
<name>A0A9P6V070_9FUNG</name>
<comment type="caution">
    <text evidence="2">The sequence shown here is derived from an EMBL/GenBank/DDBJ whole genome shotgun (WGS) entry which is preliminary data.</text>
</comment>
<feature type="compositionally biased region" description="Low complexity" evidence="1">
    <location>
        <begin position="457"/>
        <end position="484"/>
    </location>
</feature>
<proteinExistence type="predicted"/>
<keyword evidence="3" id="KW-1185">Reference proteome</keyword>
<protein>
    <submittedName>
        <fullName evidence="2">Uncharacterized protein</fullName>
    </submittedName>
</protein>
<feature type="compositionally biased region" description="Acidic residues" evidence="1">
    <location>
        <begin position="534"/>
        <end position="547"/>
    </location>
</feature>
<dbReference type="PANTHER" id="PTHR13491:SF0">
    <property type="entry name" value="ZINC FINGER CCHC DOMAIN-CONTAINING PROTEIN 10"/>
    <property type="match status" value="1"/>
</dbReference>
<feature type="compositionally biased region" description="Basic and acidic residues" evidence="1">
    <location>
        <begin position="859"/>
        <end position="869"/>
    </location>
</feature>
<feature type="region of interest" description="Disordered" evidence="1">
    <location>
        <begin position="719"/>
        <end position="738"/>
    </location>
</feature>
<feature type="region of interest" description="Disordered" evidence="1">
    <location>
        <begin position="1"/>
        <end position="88"/>
    </location>
</feature>
<feature type="compositionally biased region" description="Low complexity" evidence="1">
    <location>
        <begin position="202"/>
        <end position="282"/>
    </location>
</feature>
<feature type="compositionally biased region" description="Low complexity" evidence="1">
    <location>
        <begin position="512"/>
        <end position="533"/>
    </location>
</feature>
<feature type="region of interest" description="Disordered" evidence="1">
    <location>
        <begin position="184"/>
        <end position="282"/>
    </location>
</feature>
<feature type="region of interest" description="Disordered" evidence="1">
    <location>
        <begin position="859"/>
        <end position="882"/>
    </location>
</feature>
<dbReference type="PANTHER" id="PTHR13491">
    <property type="entry name" value="ZCCHC10 PROTEIN"/>
    <property type="match status" value="1"/>
</dbReference>
<dbReference type="AlphaFoldDB" id="A0A9P6V070"/>
<reference evidence="2" key="1">
    <citation type="journal article" date="2020" name="Fungal Divers.">
        <title>Resolving the Mortierellaceae phylogeny through synthesis of multi-gene phylogenetics and phylogenomics.</title>
        <authorList>
            <person name="Vandepol N."/>
            <person name="Liber J."/>
            <person name="Desiro A."/>
            <person name="Na H."/>
            <person name="Kennedy M."/>
            <person name="Barry K."/>
            <person name="Grigoriev I.V."/>
            <person name="Miller A.N."/>
            <person name="O'Donnell K."/>
            <person name="Stajich J.E."/>
            <person name="Bonito G."/>
        </authorList>
    </citation>
    <scope>NUCLEOTIDE SEQUENCE</scope>
    <source>
        <strain evidence="2">REB-010B</strain>
    </source>
</reference>
<dbReference type="Proteomes" id="UP000738325">
    <property type="component" value="Unassembled WGS sequence"/>
</dbReference>
<feature type="region of interest" description="Disordered" evidence="1">
    <location>
        <begin position="457"/>
        <end position="495"/>
    </location>
</feature>
<organism evidence="2 3">
    <name type="scientific">Dissophora globulifera</name>
    <dbReference type="NCBI Taxonomy" id="979702"/>
    <lineage>
        <taxon>Eukaryota</taxon>
        <taxon>Fungi</taxon>
        <taxon>Fungi incertae sedis</taxon>
        <taxon>Mucoromycota</taxon>
        <taxon>Mortierellomycotina</taxon>
        <taxon>Mortierellomycetes</taxon>
        <taxon>Mortierellales</taxon>
        <taxon>Mortierellaceae</taxon>
        <taxon>Dissophora</taxon>
    </lineage>
</organism>
<dbReference type="OrthoDB" id="2449796at2759"/>
<feature type="region of interest" description="Disordered" evidence="1">
    <location>
        <begin position="512"/>
        <end position="561"/>
    </location>
</feature>
<dbReference type="InterPro" id="IPR039715">
    <property type="entry name" value="ZCCHC10"/>
</dbReference>
<evidence type="ECO:0000313" key="2">
    <source>
        <dbReference type="EMBL" id="KAG0329274.1"/>
    </source>
</evidence>
<feature type="region of interest" description="Disordered" evidence="1">
    <location>
        <begin position="115"/>
        <end position="153"/>
    </location>
</feature>
<feature type="compositionally biased region" description="Acidic residues" evidence="1">
    <location>
        <begin position="955"/>
        <end position="967"/>
    </location>
</feature>